<keyword evidence="4" id="KW-1185">Reference proteome</keyword>
<organism evidence="3 4">
    <name type="scientific">Penicillium arizonense</name>
    <dbReference type="NCBI Taxonomy" id="1835702"/>
    <lineage>
        <taxon>Eukaryota</taxon>
        <taxon>Fungi</taxon>
        <taxon>Dikarya</taxon>
        <taxon>Ascomycota</taxon>
        <taxon>Pezizomycotina</taxon>
        <taxon>Eurotiomycetes</taxon>
        <taxon>Eurotiomycetidae</taxon>
        <taxon>Eurotiales</taxon>
        <taxon>Aspergillaceae</taxon>
        <taxon>Penicillium</taxon>
    </lineage>
</organism>
<dbReference type="STRING" id="1835702.A0A1F5LNU4"/>
<dbReference type="PANTHER" id="PTHR40618">
    <property type="entry name" value="B-ZIP TRANSCRIPTION FACTOR (EUROFUNG)-RELATED"/>
    <property type="match status" value="1"/>
</dbReference>
<dbReference type="AlphaFoldDB" id="A0A1F5LNU4"/>
<proteinExistence type="predicted"/>
<sequence>MLDENSAANPEEGASVDRRKNLPRRSKRPGRPRLDAPGASVLSQERRGQLRQAQKVHRLKQKAILQNATVRVSELEDQIGKIRDAFANLENDASVSHPAIYQRLNKLRAAIFLPQSESPEKSPAASEKANHSPPPDTFEYVASRRLVLQPDSTNRLGEGVSSSTSSSSSLDDDHSAIQSRSWVERPLSDSEHLSYYFQETSFTRGLHRYCLEHAFRLFIDPHSSPTANYRVFRLVSCIRDREKTYPYFKRLVTGGIGDELELPGLPFYCIGGAGTHYPPKDEFGNAIYPPNRRMPRRILGSMAIAERFLDGDTGFNQQKVLETFGLGGQWFDCRDVEGYLSERGVSMKQHCALPKISGRKADRILDIGLFCRKLLHSTVILGRVPGFRKADVEYAFTSSLHRDISSS</sequence>
<feature type="region of interest" description="Disordered" evidence="2">
    <location>
        <begin position="116"/>
        <end position="136"/>
    </location>
</feature>
<reference evidence="3 4" key="1">
    <citation type="journal article" date="2016" name="Sci. Rep.">
        <title>Penicillium arizonense, a new, genome sequenced fungal species, reveals a high chemical diversity in secreted metabolites.</title>
        <authorList>
            <person name="Grijseels S."/>
            <person name="Nielsen J.C."/>
            <person name="Randelovic M."/>
            <person name="Nielsen J."/>
            <person name="Nielsen K.F."/>
            <person name="Workman M."/>
            <person name="Frisvad J.C."/>
        </authorList>
    </citation>
    <scope>NUCLEOTIDE SEQUENCE [LARGE SCALE GENOMIC DNA]</scope>
    <source>
        <strain evidence="3 4">CBS 141311</strain>
    </source>
</reference>
<evidence type="ECO:0000313" key="4">
    <source>
        <dbReference type="Proteomes" id="UP000177622"/>
    </source>
</evidence>
<dbReference type="EMBL" id="LXJU01000005">
    <property type="protein sequence ID" value="OGE54787.1"/>
    <property type="molecule type" value="Genomic_DNA"/>
</dbReference>
<comment type="caution">
    <text evidence="3">The sequence shown here is derived from an EMBL/GenBank/DDBJ whole genome shotgun (WGS) entry which is preliminary data.</text>
</comment>
<gene>
    <name evidence="3" type="ORF">PENARI_c005G08615</name>
</gene>
<dbReference type="PANTHER" id="PTHR40618:SF1">
    <property type="entry name" value="B-ZIP TRANSCRIPTION FACTOR (EUROFUNG)"/>
    <property type="match status" value="1"/>
</dbReference>
<evidence type="ECO:0000256" key="1">
    <source>
        <dbReference type="SAM" id="Coils"/>
    </source>
</evidence>
<dbReference type="OrthoDB" id="545169at2759"/>
<feature type="coiled-coil region" evidence="1">
    <location>
        <begin position="65"/>
        <end position="92"/>
    </location>
</feature>
<evidence type="ECO:0000313" key="3">
    <source>
        <dbReference type="EMBL" id="OGE54787.1"/>
    </source>
</evidence>
<dbReference type="RefSeq" id="XP_022490218.1">
    <property type="nucleotide sequence ID" value="XM_022629910.1"/>
</dbReference>
<dbReference type="GeneID" id="34574644"/>
<evidence type="ECO:0008006" key="5">
    <source>
        <dbReference type="Google" id="ProtNLM"/>
    </source>
</evidence>
<name>A0A1F5LNU4_PENAI</name>
<feature type="region of interest" description="Disordered" evidence="2">
    <location>
        <begin position="1"/>
        <end position="47"/>
    </location>
</feature>
<protein>
    <recommendedName>
        <fullName evidence="5">BZIP domain-containing protein</fullName>
    </recommendedName>
</protein>
<feature type="compositionally biased region" description="Basic residues" evidence="2">
    <location>
        <begin position="21"/>
        <end position="31"/>
    </location>
</feature>
<accession>A0A1F5LNU4</accession>
<dbReference type="Proteomes" id="UP000177622">
    <property type="component" value="Unassembled WGS sequence"/>
</dbReference>
<feature type="region of interest" description="Disordered" evidence="2">
    <location>
        <begin position="152"/>
        <end position="173"/>
    </location>
</feature>
<evidence type="ECO:0000256" key="2">
    <source>
        <dbReference type="SAM" id="MobiDB-lite"/>
    </source>
</evidence>
<keyword evidence="1" id="KW-0175">Coiled coil</keyword>